<dbReference type="PRINTS" id="PR00947">
    <property type="entry name" value="CUTICLE"/>
</dbReference>
<dbReference type="AlphaFoldDB" id="A0A336M106"/>
<organism evidence="6">
    <name type="scientific">Culicoides sonorensis</name>
    <name type="common">Biting midge</name>
    <dbReference type="NCBI Taxonomy" id="179676"/>
    <lineage>
        <taxon>Eukaryota</taxon>
        <taxon>Metazoa</taxon>
        <taxon>Ecdysozoa</taxon>
        <taxon>Arthropoda</taxon>
        <taxon>Hexapoda</taxon>
        <taxon>Insecta</taxon>
        <taxon>Pterygota</taxon>
        <taxon>Neoptera</taxon>
        <taxon>Endopterygota</taxon>
        <taxon>Diptera</taxon>
        <taxon>Nematocera</taxon>
        <taxon>Chironomoidea</taxon>
        <taxon>Ceratopogonidae</taxon>
        <taxon>Ceratopogoninae</taxon>
        <taxon>Culicoides</taxon>
        <taxon>Monoculicoides</taxon>
    </lineage>
</organism>
<dbReference type="VEuPathDB" id="VectorBase:CSON009798"/>
<feature type="compositionally biased region" description="Polar residues" evidence="3">
    <location>
        <begin position="229"/>
        <end position="239"/>
    </location>
</feature>
<keyword evidence="4" id="KW-0812">Transmembrane</keyword>
<reference evidence="6" key="1">
    <citation type="submission" date="2018-07" db="EMBL/GenBank/DDBJ databases">
        <authorList>
            <person name="Quirk P.G."/>
            <person name="Krulwich T.A."/>
        </authorList>
    </citation>
    <scope>NUCLEOTIDE SEQUENCE</scope>
</reference>
<dbReference type="PROSITE" id="PS00233">
    <property type="entry name" value="CHIT_BIND_RR_1"/>
    <property type="match status" value="1"/>
</dbReference>
<dbReference type="InterPro" id="IPR000618">
    <property type="entry name" value="Insect_cuticle"/>
</dbReference>
<feature type="chain" id="PRO_5016264511" evidence="5">
    <location>
        <begin position="19"/>
        <end position="239"/>
    </location>
</feature>
<dbReference type="GO" id="GO:0042302">
    <property type="term" value="F:structural constituent of cuticle"/>
    <property type="evidence" value="ECO:0007669"/>
    <property type="project" value="UniProtKB-UniRule"/>
</dbReference>
<dbReference type="Pfam" id="PF00379">
    <property type="entry name" value="Chitin_bind_4"/>
    <property type="match status" value="2"/>
</dbReference>
<dbReference type="GO" id="GO:0005615">
    <property type="term" value="C:extracellular space"/>
    <property type="evidence" value="ECO:0007669"/>
    <property type="project" value="TreeGrafter"/>
</dbReference>
<dbReference type="EMBL" id="UFQT01000392">
    <property type="protein sequence ID" value="SSX23912.1"/>
    <property type="molecule type" value="Genomic_DNA"/>
</dbReference>
<keyword evidence="4" id="KW-1133">Transmembrane helix</keyword>
<accession>A0A336M106</accession>
<dbReference type="PROSITE" id="PS51155">
    <property type="entry name" value="CHIT_BIND_RR_2"/>
    <property type="match status" value="2"/>
</dbReference>
<keyword evidence="1 2" id="KW-0193">Cuticle</keyword>
<dbReference type="OMA" id="SAYHHEE"/>
<name>A0A336M106_CULSO</name>
<dbReference type="PANTHER" id="PTHR12236">
    <property type="entry name" value="STRUCTURAL CONTITUENT OF CUTICLE"/>
    <property type="match status" value="1"/>
</dbReference>
<feature type="region of interest" description="Disordered" evidence="3">
    <location>
        <begin position="210"/>
        <end position="239"/>
    </location>
</feature>
<evidence type="ECO:0000313" key="6">
    <source>
        <dbReference type="EMBL" id="SSX23912.1"/>
    </source>
</evidence>
<gene>
    <name evidence="6" type="primary">CSON009798</name>
</gene>
<sequence length="239" mass="27125">MKSIIIIVLIAVITVAHAYPYEDFKEEYYHHYPKYEFDYGVKDPKTGDHKSQWEKRDGDVVKGAYTIQEPDGTERIVEYEADDKHGFNAVVKTIGHKYGVYGGDGGYSGYGSEGKFLFFHCMSALFVLLAISFVSAYHHEEYHHYPKYKYEYGVKDPHTHDHKSAWEHRDGDHTKGGYTLDEADGTHRIVEYHSDGKSGLQAVVKRVGHAHHPDHYGHGHGGYGHGHGSATSYANQNQH</sequence>
<dbReference type="InterPro" id="IPR031311">
    <property type="entry name" value="CHIT_BIND_RR_consensus"/>
</dbReference>
<evidence type="ECO:0000256" key="4">
    <source>
        <dbReference type="SAM" id="Phobius"/>
    </source>
</evidence>
<dbReference type="InterPro" id="IPR051217">
    <property type="entry name" value="Insect_Cuticle_Struc_Prot"/>
</dbReference>
<evidence type="ECO:0000256" key="2">
    <source>
        <dbReference type="PROSITE-ProRule" id="PRU00497"/>
    </source>
</evidence>
<evidence type="ECO:0000256" key="1">
    <source>
        <dbReference type="ARBA" id="ARBA00022460"/>
    </source>
</evidence>
<dbReference type="PANTHER" id="PTHR12236:SF76">
    <property type="entry name" value="ADULT-SPECIFIC CUTICULAR PROTEIN ACP-20-LIKE PROTEIN"/>
    <property type="match status" value="1"/>
</dbReference>
<keyword evidence="5" id="KW-0732">Signal</keyword>
<dbReference type="GO" id="GO:0031012">
    <property type="term" value="C:extracellular matrix"/>
    <property type="evidence" value="ECO:0007669"/>
    <property type="project" value="TreeGrafter"/>
</dbReference>
<protein>
    <submittedName>
        <fullName evidence="6">CSON009798 protein</fullName>
    </submittedName>
</protein>
<evidence type="ECO:0000256" key="3">
    <source>
        <dbReference type="SAM" id="MobiDB-lite"/>
    </source>
</evidence>
<feature type="transmembrane region" description="Helical" evidence="4">
    <location>
        <begin position="117"/>
        <end position="137"/>
    </location>
</feature>
<proteinExistence type="predicted"/>
<keyword evidence="4" id="KW-0472">Membrane</keyword>
<evidence type="ECO:0000256" key="5">
    <source>
        <dbReference type="SAM" id="SignalP"/>
    </source>
</evidence>
<feature type="signal peptide" evidence="5">
    <location>
        <begin position="1"/>
        <end position="18"/>
    </location>
</feature>